<evidence type="ECO:0000313" key="5">
    <source>
        <dbReference type="Proteomes" id="UP000673691"/>
    </source>
</evidence>
<evidence type="ECO:0000313" key="4">
    <source>
        <dbReference type="EMBL" id="KAG5459072.1"/>
    </source>
</evidence>
<name>A0A8H7ZTH1_9FUNG</name>
<dbReference type="PANTHER" id="PTHR10293">
    <property type="entry name" value="GLUTAREDOXIN FAMILY MEMBER"/>
    <property type="match status" value="1"/>
</dbReference>
<dbReference type="Gene3D" id="3.40.30.10">
    <property type="entry name" value="Glutaredoxin"/>
    <property type="match status" value="1"/>
</dbReference>
<protein>
    <recommendedName>
        <fullName evidence="3">Glutaredoxin domain-containing protein</fullName>
    </recommendedName>
</protein>
<keyword evidence="5" id="KW-1185">Reference proteome</keyword>
<dbReference type="PROSITE" id="PS51354">
    <property type="entry name" value="GLUTAREDOXIN_2"/>
    <property type="match status" value="1"/>
</dbReference>
<dbReference type="GO" id="GO:0005739">
    <property type="term" value="C:mitochondrion"/>
    <property type="evidence" value="ECO:0007669"/>
    <property type="project" value="UniProtKB-ARBA"/>
</dbReference>
<gene>
    <name evidence="4" type="ORF">BJ554DRAFT_583</name>
</gene>
<evidence type="ECO:0000259" key="3">
    <source>
        <dbReference type="Pfam" id="PF00462"/>
    </source>
</evidence>
<organism evidence="4 5">
    <name type="scientific">Olpidium bornovanus</name>
    <dbReference type="NCBI Taxonomy" id="278681"/>
    <lineage>
        <taxon>Eukaryota</taxon>
        <taxon>Fungi</taxon>
        <taxon>Fungi incertae sedis</taxon>
        <taxon>Olpidiomycota</taxon>
        <taxon>Olpidiomycotina</taxon>
        <taxon>Olpidiomycetes</taxon>
        <taxon>Olpidiales</taxon>
        <taxon>Olpidiaceae</taxon>
        <taxon>Olpidium</taxon>
    </lineage>
</organism>
<dbReference type="Proteomes" id="UP000673691">
    <property type="component" value="Unassembled WGS sequence"/>
</dbReference>
<dbReference type="OrthoDB" id="415696at2759"/>
<dbReference type="PANTHER" id="PTHR10293:SF16">
    <property type="entry name" value="GLUTAREDOXIN-RELATED PROTEIN 5, MITOCHONDRIAL"/>
    <property type="match status" value="1"/>
</dbReference>
<evidence type="ECO:0000256" key="2">
    <source>
        <dbReference type="SAM" id="MobiDB-lite"/>
    </source>
</evidence>
<dbReference type="Pfam" id="PF00462">
    <property type="entry name" value="Glutaredoxin"/>
    <property type="match status" value="1"/>
</dbReference>
<keyword evidence="1" id="KW-0676">Redox-active center</keyword>
<reference evidence="4 5" key="1">
    <citation type="journal article" name="Sci. Rep.">
        <title>Genome-scale phylogenetic analyses confirm Olpidium as the closest living zoosporic fungus to the non-flagellated, terrestrial fungi.</title>
        <authorList>
            <person name="Chang Y."/>
            <person name="Rochon D."/>
            <person name="Sekimoto S."/>
            <person name="Wang Y."/>
            <person name="Chovatia M."/>
            <person name="Sandor L."/>
            <person name="Salamov A."/>
            <person name="Grigoriev I.V."/>
            <person name="Stajich J.E."/>
            <person name="Spatafora J.W."/>
        </authorList>
    </citation>
    <scope>NUCLEOTIDE SEQUENCE [LARGE SCALE GENOMIC DNA]</scope>
    <source>
        <strain evidence="4">S191</strain>
    </source>
</reference>
<sequence>MPYHRTALGRSDFPPDGRRQSRPLATTPRPRLPPLPHEALIPRQHDVQPAAQWSEAFRQRLPRLPTHDDGVHHSAAPPVLGGQQIGRYLPEESHVAAQPPWQRARLPDPAVAGGGDDEGDIHGHFPEGAKPARKGFFPATRMRHPLRHVTFSVGGGGPACISPTPVAPFHPNPHTPHCGLLAGPAAARTHDAPPLRGRRGCRLFHFARAARRTARAELNGPGRKLVFAESLPCRLASGTAAVSRRSALPACRVQHARRFISDAMRSRFDNLLKENKLVVFMKGTPESPRCGFSGAVVQMLEVNGACVSGSRAPTSGIVERAAQRKRSLRLCRGAPVCRTASYAGVELAKLKTVDVLADDEVRSAIKEYSHWPTVPQIYLNGDFLGGCDTLYELHKEGCVLRAHSKLEELLVKEGLIPPLDQPLPEADEITLRLLKLAGHTAHLRQDHLNEIAMARCRLPPANSTPARGEPRRTTLFRNHSAGKKIEVGAYEKTMPASSEWIASEHQAGGLRFLGWPEAG</sequence>
<feature type="non-terminal residue" evidence="4">
    <location>
        <position position="519"/>
    </location>
</feature>
<feature type="region of interest" description="Disordered" evidence="2">
    <location>
        <begin position="64"/>
        <end position="83"/>
    </location>
</feature>
<evidence type="ECO:0000256" key="1">
    <source>
        <dbReference type="ARBA" id="ARBA00023284"/>
    </source>
</evidence>
<dbReference type="SUPFAM" id="SSF52833">
    <property type="entry name" value="Thioredoxin-like"/>
    <property type="match status" value="2"/>
</dbReference>
<dbReference type="InterPro" id="IPR002109">
    <property type="entry name" value="Glutaredoxin"/>
</dbReference>
<dbReference type="EMBL" id="JAEFCI010007428">
    <property type="protein sequence ID" value="KAG5459072.1"/>
    <property type="molecule type" value="Genomic_DNA"/>
</dbReference>
<proteinExistence type="predicted"/>
<dbReference type="AlphaFoldDB" id="A0A8H7ZTH1"/>
<accession>A0A8H7ZTH1</accession>
<dbReference type="InterPro" id="IPR004480">
    <property type="entry name" value="Monothiol_GRX-rel"/>
</dbReference>
<dbReference type="GO" id="GO:0015036">
    <property type="term" value="F:disulfide oxidoreductase activity"/>
    <property type="evidence" value="ECO:0007669"/>
    <property type="project" value="UniProtKB-ARBA"/>
</dbReference>
<feature type="region of interest" description="Disordered" evidence="2">
    <location>
        <begin position="1"/>
        <end position="37"/>
    </location>
</feature>
<feature type="domain" description="Glutaredoxin" evidence="3">
    <location>
        <begin position="349"/>
        <end position="383"/>
    </location>
</feature>
<dbReference type="InterPro" id="IPR036249">
    <property type="entry name" value="Thioredoxin-like_sf"/>
</dbReference>
<comment type="caution">
    <text evidence="4">The sequence shown here is derived from an EMBL/GenBank/DDBJ whole genome shotgun (WGS) entry which is preliminary data.</text>
</comment>